<gene>
    <name evidence="9" type="ORF">J2T09_000267</name>
</gene>
<dbReference type="PROSITE" id="PS51332">
    <property type="entry name" value="B12_BINDING"/>
    <property type="match status" value="1"/>
</dbReference>
<evidence type="ECO:0000256" key="7">
    <source>
        <dbReference type="ARBA" id="ARBA00023285"/>
    </source>
</evidence>
<dbReference type="SUPFAM" id="SSF52242">
    <property type="entry name" value="Cobalamin (vitamin B12)-binding domain"/>
    <property type="match status" value="1"/>
</dbReference>
<dbReference type="InterPro" id="IPR036724">
    <property type="entry name" value="Cobalamin-bd_sf"/>
</dbReference>
<evidence type="ECO:0000256" key="4">
    <source>
        <dbReference type="ARBA" id="ARBA00022628"/>
    </source>
</evidence>
<evidence type="ECO:0000256" key="6">
    <source>
        <dbReference type="ARBA" id="ARBA00023235"/>
    </source>
</evidence>
<protein>
    <recommendedName>
        <fullName evidence="3">methylmalonyl-CoA mutase</fullName>
        <ecNumber evidence="3">5.4.99.2</ecNumber>
    </recommendedName>
</protein>
<dbReference type="EC" id="5.4.99.2" evidence="3"/>
<accession>A0ABT9PM33</accession>
<keyword evidence="6 9" id="KW-0413">Isomerase</keyword>
<dbReference type="Gene3D" id="3.40.50.280">
    <property type="entry name" value="Cobalamin-binding domain"/>
    <property type="match status" value="1"/>
</dbReference>
<name>A0ABT9PM33_9HYPH</name>
<dbReference type="EMBL" id="JAUSRF010000001">
    <property type="protein sequence ID" value="MDP9835526.1"/>
    <property type="molecule type" value="Genomic_DNA"/>
</dbReference>
<evidence type="ECO:0000313" key="9">
    <source>
        <dbReference type="EMBL" id="MDP9835526.1"/>
    </source>
</evidence>
<evidence type="ECO:0000256" key="5">
    <source>
        <dbReference type="ARBA" id="ARBA00022723"/>
    </source>
</evidence>
<dbReference type="InterPro" id="IPR016176">
    <property type="entry name" value="Cbl-dep_enz_cat"/>
</dbReference>
<evidence type="ECO:0000256" key="2">
    <source>
        <dbReference type="ARBA" id="ARBA00008465"/>
    </source>
</evidence>
<dbReference type="NCBIfam" id="TIGR00640">
    <property type="entry name" value="acid_CoA_mut_C"/>
    <property type="match status" value="1"/>
</dbReference>
<comment type="caution">
    <text evidence="9">The sequence shown here is derived from an EMBL/GenBank/DDBJ whole genome shotgun (WGS) entry which is preliminary data.</text>
</comment>
<dbReference type="GO" id="GO:0004494">
    <property type="term" value="F:methylmalonyl-CoA mutase activity"/>
    <property type="evidence" value="ECO:0007669"/>
    <property type="project" value="UniProtKB-EC"/>
</dbReference>
<keyword evidence="5" id="KW-0479">Metal-binding</keyword>
<dbReference type="Gene3D" id="3.20.20.240">
    <property type="entry name" value="Methylmalonyl-CoA mutase"/>
    <property type="match status" value="1"/>
</dbReference>
<dbReference type="PANTHER" id="PTHR48101">
    <property type="entry name" value="METHYLMALONYL-COA MUTASE, MITOCHONDRIAL-RELATED"/>
    <property type="match status" value="1"/>
</dbReference>
<proteinExistence type="inferred from homology"/>
<evidence type="ECO:0000256" key="1">
    <source>
        <dbReference type="ARBA" id="ARBA00001922"/>
    </source>
</evidence>
<reference evidence="9 10" key="1">
    <citation type="submission" date="2023-07" db="EMBL/GenBank/DDBJ databases">
        <title>Sorghum-associated microbial communities from plants grown in Nebraska, USA.</title>
        <authorList>
            <person name="Schachtman D."/>
        </authorList>
    </citation>
    <scope>NUCLEOTIDE SEQUENCE [LARGE SCALE GENOMIC DNA]</scope>
    <source>
        <strain evidence="9 10">DS1307</strain>
    </source>
</reference>
<dbReference type="CDD" id="cd03679">
    <property type="entry name" value="MM_CoA_mutase_alpha_like"/>
    <property type="match status" value="1"/>
</dbReference>
<dbReference type="CDD" id="cd02071">
    <property type="entry name" value="MM_CoA_mut_B12_BD"/>
    <property type="match status" value="1"/>
</dbReference>
<evidence type="ECO:0000259" key="8">
    <source>
        <dbReference type="PROSITE" id="PS51332"/>
    </source>
</evidence>
<dbReference type="Proteomes" id="UP001241472">
    <property type="component" value="Unassembled WGS sequence"/>
</dbReference>
<dbReference type="NCBIfam" id="NF006944">
    <property type="entry name" value="PRK09426.1"/>
    <property type="match status" value="1"/>
</dbReference>
<dbReference type="Pfam" id="PF02310">
    <property type="entry name" value="B12-binding"/>
    <property type="match status" value="1"/>
</dbReference>
<sequence length="724" mass="78703">MSDKKVKTNASADTSFTAPQDWQVLAEKELKGSAEKLVWHTAEGIDIKPLYTAEDLEGVDHLDTLPGIKPFVRGPRATMYAGRPWTIRQYAGFSTAQESNAFYRRNLAAGQKGLSVAFDLATHRGYDSDHPRVEGDVGKAGVAIDSVEDMKILFDGIPLKEMSVSMTMNGAVIPILASFIVAGEEQGCSRAELSGTIQNDILKEFMVRNTYIYPPEPSMRIVADIIEYTAKEMPRFNSISISGYHMQEAGATLVQELAFTLADGREYVRAALAKGLDVDAFAGRLSFFFAIGMNFFMEAAKLRAARLLWSRIMEEFEPKKPGSLMLRTHCQTSGVSLQEQDPYNNVIRTAYEALSAVLGGTQSLHTNALDEAMALPTDFSARIARNTQLILQHETGVTKVVDPLAGSYYVESLTSELAEKAWALIEEVENLGGMTKAVADGLPKRLIEEAATLRQAKVDRAEEIIVGVNKYRLENEDDIDILAIDNTSVRNAQIKRLEEVRRQRDPKKVEQTLAALSEVANSGTGNLLEAAVEAARARATVGEISDAMRASFGDHAAMPEVVGDIYGPAYADDPEYRTIVSRLADYGKSAGKPKIMIAKLGQDGHDRGAKVIASAFGDIGFEVLAGPLFQTPEEAADMAIIEKVQIVGMSSLAAGHKTLAPQLVEALKAKGAENVIVVVGGVIPRQDYDYLLEHGVAAVFGPGTNVLDAARAIIDLMEGRLRNQ</sequence>
<feature type="domain" description="B12-binding" evidence="8">
    <location>
        <begin position="592"/>
        <end position="724"/>
    </location>
</feature>
<dbReference type="NCBIfam" id="TIGR00641">
    <property type="entry name" value="acid_CoA_mut_N"/>
    <property type="match status" value="1"/>
</dbReference>
<dbReference type="PROSITE" id="PS00544">
    <property type="entry name" value="METMALONYL_COA_MUTASE"/>
    <property type="match status" value="1"/>
</dbReference>
<dbReference type="PANTHER" id="PTHR48101:SF4">
    <property type="entry name" value="METHYLMALONYL-COA MUTASE, MITOCHONDRIAL"/>
    <property type="match status" value="1"/>
</dbReference>
<dbReference type="InterPro" id="IPR006159">
    <property type="entry name" value="Acid_CoA_mut_C"/>
</dbReference>
<dbReference type="InterPro" id="IPR006158">
    <property type="entry name" value="Cobalamin-bd"/>
</dbReference>
<comment type="similarity">
    <text evidence="2">Belongs to the methylmalonyl-CoA mutase family.</text>
</comment>
<evidence type="ECO:0000256" key="3">
    <source>
        <dbReference type="ARBA" id="ARBA00012398"/>
    </source>
</evidence>
<dbReference type="RefSeq" id="WP_373458316.1">
    <property type="nucleotide sequence ID" value="NZ_JAUSRF010000001.1"/>
</dbReference>
<dbReference type="Pfam" id="PF01642">
    <property type="entry name" value="MM_CoA_mutase"/>
    <property type="match status" value="1"/>
</dbReference>
<organism evidence="9 10">
    <name type="scientific">Neorhizobium huautlense</name>
    <dbReference type="NCBI Taxonomy" id="67774"/>
    <lineage>
        <taxon>Bacteria</taxon>
        <taxon>Pseudomonadati</taxon>
        <taxon>Pseudomonadota</taxon>
        <taxon>Alphaproteobacteria</taxon>
        <taxon>Hyphomicrobiales</taxon>
        <taxon>Rhizobiaceae</taxon>
        <taxon>Rhizobium/Agrobacterium group</taxon>
        <taxon>Neorhizobium</taxon>
    </lineage>
</organism>
<comment type="cofactor">
    <cofactor evidence="1">
        <name>adenosylcob(III)alamin</name>
        <dbReference type="ChEBI" id="CHEBI:18408"/>
    </cofactor>
</comment>
<evidence type="ECO:0000313" key="10">
    <source>
        <dbReference type="Proteomes" id="UP001241472"/>
    </source>
</evidence>
<keyword evidence="4" id="KW-0846">Cobalamin</keyword>
<keyword evidence="10" id="KW-1185">Reference proteome</keyword>
<dbReference type="InterPro" id="IPR006099">
    <property type="entry name" value="MeMalonylCoA_mutase_a/b_cat"/>
</dbReference>
<dbReference type="SUPFAM" id="SSF51703">
    <property type="entry name" value="Cobalamin (vitamin B12)-dependent enzymes"/>
    <property type="match status" value="1"/>
</dbReference>
<dbReference type="InterPro" id="IPR006098">
    <property type="entry name" value="MMCoA_mutase_a_cat"/>
</dbReference>
<keyword evidence="7" id="KW-0170">Cobalt</keyword>
<dbReference type="InterPro" id="IPR058549">
    <property type="entry name" value="MeMalonylCoA_mutase_a/b_site"/>
</dbReference>